<evidence type="ECO:0000256" key="6">
    <source>
        <dbReference type="ARBA" id="ARBA00022967"/>
    </source>
</evidence>
<gene>
    <name evidence="10" type="primary">rnfD</name>
    <name evidence="11" type="ORF">DV520_09425</name>
</gene>
<evidence type="ECO:0000256" key="7">
    <source>
        <dbReference type="ARBA" id="ARBA00022982"/>
    </source>
</evidence>
<dbReference type="GeneID" id="97995951"/>
<dbReference type="Pfam" id="PF03116">
    <property type="entry name" value="NQR2_RnfD_RnfE"/>
    <property type="match status" value="1"/>
</dbReference>
<keyword evidence="2 10" id="KW-0597">Phosphoprotein</keyword>
<dbReference type="Proteomes" id="UP000260649">
    <property type="component" value="Unassembled WGS sequence"/>
</dbReference>
<dbReference type="EMBL" id="QQRQ01000018">
    <property type="protein sequence ID" value="RFT06023.1"/>
    <property type="molecule type" value="Genomic_DNA"/>
</dbReference>
<dbReference type="GO" id="GO:0055085">
    <property type="term" value="P:transmembrane transport"/>
    <property type="evidence" value="ECO:0007669"/>
    <property type="project" value="InterPro"/>
</dbReference>
<comment type="function">
    <text evidence="10">Part of a membrane-bound complex that couples electron transfer with translocation of ions across the membrane.</text>
</comment>
<keyword evidence="3 10" id="KW-0285">Flavoprotein</keyword>
<proteinExistence type="inferred from homology"/>
<keyword evidence="6 10" id="KW-1278">Translocase</keyword>
<reference evidence="11 12" key="1">
    <citation type="submission" date="2018-07" db="EMBL/GenBank/DDBJ databases">
        <title>GABA Modulating Bacteria of the Human Gut Microbiota.</title>
        <authorList>
            <person name="Strandwitz P."/>
            <person name="Kim K.H."/>
            <person name="Terekhova D."/>
            <person name="Liu J.K."/>
            <person name="Sharma A."/>
            <person name="Levering J."/>
            <person name="Mcdonald D."/>
            <person name="Dietrich D."/>
            <person name="Ramadhar T.R."/>
            <person name="Lekbua A."/>
            <person name="Mroue N."/>
            <person name="Liston C."/>
            <person name="Stewart E.J."/>
            <person name="Dubin M.J."/>
            <person name="Zengler K."/>
            <person name="Knight R."/>
            <person name="Gilbert J.A."/>
            <person name="Clardy J."/>
            <person name="Lewis K."/>
        </authorList>
    </citation>
    <scope>NUCLEOTIDE SEQUENCE [LARGE SCALE GENOMIC DNA]</scope>
    <source>
        <strain evidence="11 12">KLE1738</strain>
    </source>
</reference>
<evidence type="ECO:0000256" key="4">
    <source>
        <dbReference type="ARBA" id="ARBA00022643"/>
    </source>
</evidence>
<evidence type="ECO:0000256" key="9">
    <source>
        <dbReference type="ARBA" id="ARBA00023136"/>
    </source>
</evidence>
<keyword evidence="1 10" id="KW-0813">Transport</keyword>
<dbReference type="AlphaFoldDB" id="A0A3E2B1W3"/>
<keyword evidence="12" id="KW-1185">Reference proteome</keyword>
<feature type="transmembrane region" description="Helical" evidence="10">
    <location>
        <begin position="243"/>
        <end position="264"/>
    </location>
</feature>
<comment type="cofactor">
    <cofactor evidence="10">
        <name>FMN</name>
        <dbReference type="ChEBI" id="CHEBI:58210"/>
    </cofactor>
</comment>
<evidence type="ECO:0000256" key="5">
    <source>
        <dbReference type="ARBA" id="ARBA00022692"/>
    </source>
</evidence>
<dbReference type="GO" id="GO:0022900">
    <property type="term" value="P:electron transport chain"/>
    <property type="evidence" value="ECO:0007669"/>
    <property type="project" value="UniProtKB-UniRule"/>
</dbReference>
<feature type="transmembrane region" description="Helical" evidence="10">
    <location>
        <begin position="217"/>
        <end position="237"/>
    </location>
</feature>
<dbReference type="EC" id="7.-.-.-" evidence="10"/>
<dbReference type="HAMAP" id="MF_00462">
    <property type="entry name" value="RsxD_RnfD"/>
    <property type="match status" value="1"/>
</dbReference>
<dbReference type="PANTHER" id="PTHR30578">
    <property type="entry name" value="ELECTRON TRANSPORT COMPLEX PROTEIN RNFD"/>
    <property type="match status" value="1"/>
</dbReference>
<evidence type="ECO:0000256" key="2">
    <source>
        <dbReference type="ARBA" id="ARBA00022553"/>
    </source>
</evidence>
<feature type="modified residue" description="FMN phosphoryl threonine" evidence="10">
    <location>
        <position position="165"/>
    </location>
</feature>
<keyword evidence="8 10" id="KW-1133">Transmembrane helix</keyword>
<keyword evidence="4 10" id="KW-0288">FMN</keyword>
<feature type="transmembrane region" description="Helical" evidence="10">
    <location>
        <begin position="186"/>
        <end position="210"/>
    </location>
</feature>
<keyword evidence="5 10" id="KW-0812">Transmembrane</keyword>
<accession>A0A3E2B1W3</accession>
<evidence type="ECO:0000256" key="3">
    <source>
        <dbReference type="ARBA" id="ARBA00022630"/>
    </source>
</evidence>
<organism evidence="11 12">
    <name type="scientific">Evtepia gabavorous</name>
    <dbReference type="NCBI Taxonomy" id="2211183"/>
    <lineage>
        <taxon>Bacteria</taxon>
        <taxon>Bacillati</taxon>
        <taxon>Bacillota</taxon>
        <taxon>Clostridia</taxon>
        <taxon>Eubacteriales</taxon>
        <taxon>Evtepia</taxon>
    </lineage>
</organism>
<dbReference type="RefSeq" id="WP_021918736.1">
    <property type="nucleotide sequence ID" value="NZ_CAKXKJ010000031.1"/>
</dbReference>
<comment type="subunit">
    <text evidence="10">The complex is composed of six subunits: RnfA, RnfB, RnfC, RnfD, RnfE and RnfG.</text>
</comment>
<dbReference type="OrthoDB" id="9776359at2"/>
<keyword evidence="9 10" id="KW-0472">Membrane</keyword>
<keyword evidence="7 10" id="KW-0249">Electron transport</keyword>
<keyword evidence="10" id="KW-1003">Cell membrane</keyword>
<comment type="subcellular location">
    <subcellularLocation>
        <location evidence="10">Cell membrane</location>
        <topology evidence="10">Multi-pass membrane protein</topology>
    </subcellularLocation>
</comment>
<evidence type="ECO:0000256" key="10">
    <source>
        <dbReference type="HAMAP-Rule" id="MF_00462"/>
    </source>
</evidence>
<dbReference type="InterPro" id="IPR004338">
    <property type="entry name" value="NqrB/RnfD"/>
</dbReference>
<evidence type="ECO:0000313" key="12">
    <source>
        <dbReference type="Proteomes" id="UP000260649"/>
    </source>
</evidence>
<dbReference type="NCBIfam" id="TIGR01946">
    <property type="entry name" value="rnfD"/>
    <property type="match status" value="1"/>
</dbReference>
<comment type="similarity">
    <text evidence="10">Belongs to the NqrB/RnfD family.</text>
</comment>
<dbReference type="GO" id="GO:0005886">
    <property type="term" value="C:plasma membrane"/>
    <property type="evidence" value="ECO:0007669"/>
    <property type="project" value="UniProtKB-SubCell"/>
</dbReference>
<dbReference type="InterPro" id="IPR011303">
    <property type="entry name" value="RnfD_bac"/>
</dbReference>
<evidence type="ECO:0000256" key="8">
    <source>
        <dbReference type="ARBA" id="ARBA00022989"/>
    </source>
</evidence>
<feature type="transmembrane region" description="Helical" evidence="10">
    <location>
        <begin position="276"/>
        <end position="295"/>
    </location>
</feature>
<name>A0A3E2B1W3_9FIRM</name>
<evidence type="ECO:0000256" key="1">
    <source>
        <dbReference type="ARBA" id="ARBA00022448"/>
    </source>
</evidence>
<sequence length="351" mass="37604">MEEYKLSVASSPHASSPVGTKNLMRDVLIALIPAMAMGIYVFGPRALTTTLVSVIFCEIFEWGYCKLMHKPNPCGDLSAAITGVLLVFVCPVTLPYWTIIIGDFFAIVVVKQLFGGLGTNFLNPALAGRAFLMLCYPVPMTTWVLPGKENWASVLSATDAVTGATPLAVDYMKGGIVPEASVLDMFIGNIGGCVGEVSAIALLIGGIYLIAKGVIRIRIPAAYIITVAVLTLVFSRAPEGVNVFSWMLREIFAGGLFLGAFFMATDYVTSPNTPKGEVIFGIGAGLLVVFIRYFGGYPEGVCYSILIMNICVWLIDKATLPKRFGVTAEMRKAEKEKAKAAKKAAKEGAEA</sequence>
<evidence type="ECO:0000313" key="11">
    <source>
        <dbReference type="EMBL" id="RFT06023.1"/>
    </source>
</evidence>
<comment type="caution">
    <text evidence="11">The sequence shown here is derived from an EMBL/GenBank/DDBJ whole genome shotgun (WGS) entry which is preliminary data.</text>
</comment>
<comment type="caution">
    <text evidence="10">Lacks conserved residue(s) required for the propagation of feature annotation.</text>
</comment>
<protein>
    <recommendedName>
        <fullName evidence="10">Ion-translocating oxidoreductase complex subunit D</fullName>
        <ecNumber evidence="10">7.-.-.-</ecNumber>
    </recommendedName>
    <alternativeName>
        <fullName evidence="10">Rnf electron transport complex subunit D</fullName>
    </alternativeName>
</protein>
<dbReference type="PANTHER" id="PTHR30578:SF0">
    <property type="entry name" value="ION-TRANSLOCATING OXIDOREDUCTASE COMPLEX SUBUNIT D"/>
    <property type="match status" value="1"/>
</dbReference>